<protein>
    <submittedName>
        <fullName evidence="1">Uncharacterized protein</fullName>
    </submittedName>
</protein>
<evidence type="ECO:0000313" key="2">
    <source>
        <dbReference type="Proteomes" id="UP000823928"/>
    </source>
</evidence>
<dbReference type="Proteomes" id="UP000823928">
    <property type="component" value="Unassembled WGS sequence"/>
</dbReference>
<organism evidence="1 2">
    <name type="scientific">Candidatus Scatousia excrementigallinarum</name>
    <dbReference type="NCBI Taxonomy" id="2840935"/>
    <lineage>
        <taxon>Bacteria</taxon>
        <taxon>Candidatus Scatousia</taxon>
    </lineage>
</organism>
<proteinExistence type="predicted"/>
<name>A0A9D1EZQ1_9BACT</name>
<accession>A0A9D1EZQ1</accession>
<comment type="caution">
    <text evidence="1">The sequence shown here is derived from an EMBL/GenBank/DDBJ whole genome shotgun (WGS) entry which is preliminary data.</text>
</comment>
<dbReference type="EMBL" id="DVIU01000184">
    <property type="protein sequence ID" value="HIS36803.1"/>
    <property type="molecule type" value="Genomic_DNA"/>
</dbReference>
<dbReference type="AlphaFoldDB" id="A0A9D1EZQ1"/>
<sequence>MQKNELKEKYLELYSGITEAAALFKIVTAVLRDNEGQERQTDLFPIANILCEKFDKLQYNSDYFMWELHERKLI</sequence>
<reference evidence="1" key="2">
    <citation type="journal article" date="2021" name="PeerJ">
        <title>Extensive microbial diversity within the chicken gut microbiome revealed by metagenomics and culture.</title>
        <authorList>
            <person name="Gilroy R."/>
            <person name="Ravi A."/>
            <person name="Getino M."/>
            <person name="Pursley I."/>
            <person name="Horton D.L."/>
            <person name="Alikhan N.F."/>
            <person name="Baker D."/>
            <person name="Gharbi K."/>
            <person name="Hall N."/>
            <person name="Watson M."/>
            <person name="Adriaenssens E.M."/>
            <person name="Foster-Nyarko E."/>
            <person name="Jarju S."/>
            <person name="Secka A."/>
            <person name="Antonio M."/>
            <person name="Oren A."/>
            <person name="Chaudhuri R.R."/>
            <person name="La Ragione R."/>
            <person name="Hildebrand F."/>
            <person name="Pallen M.J."/>
        </authorList>
    </citation>
    <scope>NUCLEOTIDE SEQUENCE</scope>
    <source>
        <strain evidence="1">6276</strain>
    </source>
</reference>
<reference evidence="1" key="1">
    <citation type="submission" date="2020-10" db="EMBL/GenBank/DDBJ databases">
        <authorList>
            <person name="Gilroy R."/>
        </authorList>
    </citation>
    <scope>NUCLEOTIDE SEQUENCE</scope>
    <source>
        <strain evidence="1">6276</strain>
    </source>
</reference>
<evidence type="ECO:0000313" key="1">
    <source>
        <dbReference type="EMBL" id="HIS36803.1"/>
    </source>
</evidence>
<gene>
    <name evidence="1" type="ORF">IAC10_09280</name>
</gene>